<dbReference type="OrthoDB" id="1667378at2"/>
<proteinExistence type="predicted"/>
<accession>A0A2K4ZFI5</accession>
<keyword evidence="3" id="KW-1185">Reference proteome</keyword>
<name>A0A2K4ZFI5_9FIRM</name>
<dbReference type="RefSeq" id="WP_103239344.1">
    <property type="nucleotide sequence ID" value="NZ_JANJZD010000009.1"/>
</dbReference>
<reference evidence="2 3" key="1">
    <citation type="submission" date="2018-01" db="EMBL/GenBank/DDBJ databases">
        <authorList>
            <person name="Gaut B.S."/>
            <person name="Morton B.R."/>
            <person name="Clegg M.T."/>
            <person name="Duvall M.R."/>
        </authorList>
    </citation>
    <scope>NUCLEOTIDE SEQUENCE [LARGE SCALE GENOMIC DNA]</scope>
    <source>
        <strain evidence="2">GP69</strain>
    </source>
</reference>
<organism evidence="2 3">
    <name type="scientific">Acetatifactor muris</name>
    <dbReference type="NCBI Taxonomy" id="879566"/>
    <lineage>
        <taxon>Bacteria</taxon>
        <taxon>Bacillati</taxon>
        <taxon>Bacillota</taxon>
        <taxon>Clostridia</taxon>
        <taxon>Lachnospirales</taxon>
        <taxon>Lachnospiraceae</taxon>
        <taxon>Acetatifactor</taxon>
    </lineage>
</organism>
<dbReference type="AlphaFoldDB" id="A0A2K4ZFI5"/>
<evidence type="ECO:0008006" key="4">
    <source>
        <dbReference type="Google" id="ProtNLM"/>
    </source>
</evidence>
<feature type="compositionally biased region" description="Polar residues" evidence="1">
    <location>
        <begin position="41"/>
        <end position="55"/>
    </location>
</feature>
<evidence type="ECO:0000313" key="2">
    <source>
        <dbReference type="EMBL" id="SOY29221.1"/>
    </source>
</evidence>
<dbReference type="EMBL" id="OFSM01000009">
    <property type="protein sequence ID" value="SOY29221.1"/>
    <property type="molecule type" value="Genomic_DNA"/>
</dbReference>
<evidence type="ECO:0000256" key="1">
    <source>
        <dbReference type="SAM" id="MobiDB-lite"/>
    </source>
</evidence>
<protein>
    <recommendedName>
        <fullName evidence="4">rRNA biogenesis protein rrp5</fullName>
    </recommendedName>
</protein>
<feature type="region of interest" description="Disordered" evidence="1">
    <location>
        <begin position="23"/>
        <end position="55"/>
    </location>
</feature>
<sequence length="107" mass="11541">MGSELLRIAEGFSIVAEGLRGLAKAEGGTKTAEKETRKTQKAQPSVSEKAQQEQPATLEGIRALMAQKTQEGKSKEVKELLQKFGAAKLSAVKPEDYPALMQEAQVL</sequence>
<dbReference type="Proteomes" id="UP000236311">
    <property type="component" value="Unassembled WGS sequence"/>
</dbReference>
<evidence type="ECO:0000313" key="3">
    <source>
        <dbReference type="Proteomes" id="UP000236311"/>
    </source>
</evidence>
<gene>
    <name evidence="2" type="ORF">AMURIS_01936</name>
</gene>